<evidence type="ECO:0000313" key="2">
    <source>
        <dbReference type="EMBL" id="CAF4059435.1"/>
    </source>
</evidence>
<name>A0A819S9Y7_9BILA</name>
<feature type="coiled-coil region" evidence="1">
    <location>
        <begin position="24"/>
        <end position="58"/>
    </location>
</feature>
<comment type="caution">
    <text evidence="2">The sequence shown here is derived from an EMBL/GenBank/DDBJ whole genome shotgun (WGS) entry which is preliminary data.</text>
</comment>
<gene>
    <name evidence="2" type="ORF">FNK824_LOCUS29171</name>
</gene>
<protein>
    <submittedName>
        <fullName evidence="2">Uncharacterized protein</fullName>
    </submittedName>
</protein>
<sequence>LLKLRTDGLGIEQLERPVQLITYANDISSKHKELRSKVATLEKEIAEYNYENEKLNLILQSIPTHEHHLSTLIHSINDNTYSTLLANMSRQTQQHDNNKQSYAPISPISLNDKDISCTPAEYSSYSNQIPASSYDIVKTERKSSFTILKKEKKTSDLDSEMSRWINENLNERLVEQTVSIKTDKRIFSFYLDIAEQLVQQHISSNNSFNNRYCRTACSTISKYRRMIRSTIS</sequence>
<dbReference type="AlphaFoldDB" id="A0A819S9Y7"/>
<keyword evidence="1" id="KW-0175">Coiled coil</keyword>
<evidence type="ECO:0000313" key="3">
    <source>
        <dbReference type="Proteomes" id="UP000663874"/>
    </source>
</evidence>
<proteinExistence type="predicted"/>
<dbReference type="EMBL" id="CAJOBE010008355">
    <property type="protein sequence ID" value="CAF4059435.1"/>
    <property type="molecule type" value="Genomic_DNA"/>
</dbReference>
<organism evidence="2 3">
    <name type="scientific">Rotaria sordida</name>
    <dbReference type="NCBI Taxonomy" id="392033"/>
    <lineage>
        <taxon>Eukaryota</taxon>
        <taxon>Metazoa</taxon>
        <taxon>Spiralia</taxon>
        <taxon>Gnathifera</taxon>
        <taxon>Rotifera</taxon>
        <taxon>Eurotatoria</taxon>
        <taxon>Bdelloidea</taxon>
        <taxon>Philodinida</taxon>
        <taxon>Philodinidae</taxon>
        <taxon>Rotaria</taxon>
    </lineage>
</organism>
<dbReference type="Proteomes" id="UP000663874">
    <property type="component" value="Unassembled WGS sequence"/>
</dbReference>
<feature type="non-terminal residue" evidence="2">
    <location>
        <position position="1"/>
    </location>
</feature>
<evidence type="ECO:0000256" key="1">
    <source>
        <dbReference type="SAM" id="Coils"/>
    </source>
</evidence>
<accession>A0A819S9Y7</accession>
<reference evidence="2" key="1">
    <citation type="submission" date="2021-02" db="EMBL/GenBank/DDBJ databases">
        <authorList>
            <person name="Nowell W R."/>
        </authorList>
    </citation>
    <scope>NUCLEOTIDE SEQUENCE</scope>
</reference>